<feature type="transmembrane region" description="Helical" evidence="1">
    <location>
        <begin position="12"/>
        <end position="34"/>
    </location>
</feature>
<feature type="transmembrane region" description="Helical" evidence="1">
    <location>
        <begin position="46"/>
        <end position="66"/>
    </location>
</feature>
<evidence type="ECO:0000313" key="2">
    <source>
        <dbReference type="EMBL" id="MBB3186617.1"/>
    </source>
</evidence>
<sequence>MRFHSHRRKIWIFPLVLVVVAAVILVTMLLWNALLPGLFKAPLITYWQAAGLLLLSRLLLGGFHHFHDHAHSHKNRFRERWEHLNPEEREEAFRKWEKLHAVWQGRTAREETAGNQQ</sequence>
<keyword evidence="1" id="KW-0472">Membrane</keyword>
<organism evidence="2 3">
    <name type="scientific">Microbacter margulisiae</name>
    <dbReference type="NCBI Taxonomy" id="1350067"/>
    <lineage>
        <taxon>Bacteria</taxon>
        <taxon>Pseudomonadati</taxon>
        <taxon>Bacteroidota</taxon>
        <taxon>Bacteroidia</taxon>
        <taxon>Bacteroidales</taxon>
        <taxon>Porphyromonadaceae</taxon>
        <taxon>Microbacter</taxon>
    </lineage>
</organism>
<keyword evidence="1" id="KW-1133">Transmembrane helix</keyword>
<proteinExistence type="predicted"/>
<dbReference type="EMBL" id="JACHYB010000001">
    <property type="protein sequence ID" value="MBB3186617.1"/>
    <property type="molecule type" value="Genomic_DNA"/>
</dbReference>
<evidence type="ECO:0000256" key="1">
    <source>
        <dbReference type="SAM" id="Phobius"/>
    </source>
</evidence>
<name>A0A7W5H1Q4_9PORP</name>
<protein>
    <submittedName>
        <fullName evidence="2">Uncharacterized protein</fullName>
    </submittedName>
</protein>
<gene>
    <name evidence="2" type="ORF">FHX64_000780</name>
</gene>
<keyword evidence="3" id="KW-1185">Reference proteome</keyword>
<dbReference type="RefSeq" id="WP_183412488.1">
    <property type="nucleotide sequence ID" value="NZ_JACHYB010000001.1"/>
</dbReference>
<accession>A0A7W5H1Q4</accession>
<dbReference type="Proteomes" id="UP000544222">
    <property type="component" value="Unassembled WGS sequence"/>
</dbReference>
<reference evidence="2 3" key="1">
    <citation type="submission" date="2020-08" db="EMBL/GenBank/DDBJ databases">
        <title>Genomic Encyclopedia of Type Strains, Phase IV (KMG-IV): sequencing the most valuable type-strain genomes for metagenomic binning, comparative biology and taxonomic classification.</title>
        <authorList>
            <person name="Goeker M."/>
        </authorList>
    </citation>
    <scope>NUCLEOTIDE SEQUENCE [LARGE SCALE GENOMIC DNA]</scope>
    <source>
        <strain evidence="2 3">DSM 27471</strain>
    </source>
</reference>
<keyword evidence="1" id="KW-0812">Transmembrane</keyword>
<dbReference type="AlphaFoldDB" id="A0A7W5H1Q4"/>
<comment type="caution">
    <text evidence="2">The sequence shown here is derived from an EMBL/GenBank/DDBJ whole genome shotgun (WGS) entry which is preliminary data.</text>
</comment>
<evidence type="ECO:0000313" key="3">
    <source>
        <dbReference type="Proteomes" id="UP000544222"/>
    </source>
</evidence>